<keyword evidence="11" id="KW-1185">Reference proteome</keyword>
<feature type="binding site" evidence="9">
    <location>
        <position position="18"/>
    </location>
    <ligand>
        <name>Mg(2+)</name>
        <dbReference type="ChEBI" id="CHEBI:18420"/>
    </ligand>
</feature>
<proteinExistence type="inferred from homology"/>
<evidence type="ECO:0000256" key="3">
    <source>
        <dbReference type="ARBA" id="ARBA00022723"/>
    </source>
</evidence>
<evidence type="ECO:0000256" key="4">
    <source>
        <dbReference type="ARBA" id="ARBA00022842"/>
    </source>
</evidence>
<evidence type="ECO:0000256" key="1">
    <source>
        <dbReference type="ARBA" id="ARBA00022516"/>
    </source>
</evidence>
<feature type="binding site" evidence="9">
    <location>
        <begin position="213"/>
        <end position="214"/>
    </location>
    <ligand>
        <name>sn-glycerol 1-phosphate</name>
        <dbReference type="ChEBI" id="CHEBI:57685"/>
    </ligand>
</feature>
<dbReference type="Pfam" id="PF01884">
    <property type="entry name" value="PcrB"/>
    <property type="match status" value="1"/>
</dbReference>
<feature type="binding site" evidence="9">
    <location>
        <position position="16"/>
    </location>
    <ligand>
        <name>sn-glycerol 1-phosphate</name>
        <dbReference type="ChEBI" id="CHEBI:57685"/>
    </ligand>
</feature>
<feature type="binding site" evidence="9">
    <location>
        <begin position="163"/>
        <end position="168"/>
    </location>
    <ligand>
        <name>sn-glycerol 1-phosphate</name>
        <dbReference type="ChEBI" id="CHEBI:57685"/>
    </ligand>
</feature>
<dbReference type="EMBL" id="CP009286">
    <property type="protein sequence ID" value="AIQ65779.1"/>
    <property type="molecule type" value="Genomic_DNA"/>
</dbReference>
<dbReference type="Proteomes" id="UP000029507">
    <property type="component" value="Chromosome"/>
</dbReference>
<dbReference type="RefSeq" id="WP_038699103.1">
    <property type="nucleotide sequence ID" value="NZ_CP009286.1"/>
</dbReference>
<comment type="cofactor">
    <cofactor evidence="9">
        <name>Mg(2+)</name>
        <dbReference type="ChEBI" id="CHEBI:18420"/>
    </cofactor>
</comment>
<evidence type="ECO:0000256" key="5">
    <source>
        <dbReference type="ARBA" id="ARBA00023098"/>
    </source>
</evidence>
<keyword evidence="7 9" id="KW-1208">Phospholipid metabolism</keyword>
<keyword evidence="2 9" id="KW-0808">Transferase</keyword>
<organism evidence="10 11">
    <name type="scientific">Paenibacillus stellifer</name>
    <dbReference type="NCBI Taxonomy" id="169760"/>
    <lineage>
        <taxon>Bacteria</taxon>
        <taxon>Bacillati</taxon>
        <taxon>Bacillota</taxon>
        <taxon>Bacilli</taxon>
        <taxon>Bacillales</taxon>
        <taxon>Paenibacillaceae</taxon>
        <taxon>Paenibacillus</taxon>
    </lineage>
</organism>
<feature type="binding site" evidence="9">
    <location>
        <position position="193"/>
    </location>
    <ligand>
        <name>sn-glycerol 1-phosphate</name>
        <dbReference type="ChEBI" id="CHEBI:57685"/>
    </ligand>
</feature>
<dbReference type="UniPathway" id="UPA00940"/>
<dbReference type="GO" id="GO:0120536">
    <property type="term" value="F:heptaprenylglyceryl phosphate synthase activity"/>
    <property type="evidence" value="ECO:0007669"/>
    <property type="project" value="UniProtKB-ARBA"/>
</dbReference>
<dbReference type="CDD" id="cd02812">
    <property type="entry name" value="PcrB_like"/>
    <property type="match status" value="1"/>
</dbReference>
<dbReference type="InterPro" id="IPR008205">
    <property type="entry name" value="GGGP_HepGP_synthase"/>
</dbReference>
<evidence type="ECO:0000313" key="11">
    <source>
        <dbReference type="Proteomes" id="UP000029507"/>
    </source>
</evidence>
<dbReference type="NCBIfam" id="NF003199">
    <property type="entry name" value="PRK04169.1-3"/>
    <property type="match status" value="1"/>
</dbReference>
<dbReference type="GO" id="GO:0000287">
    <property type="term" value="F:magnesium ion binding"/>
    <property type="evidence" value="ECO:0007669"/>
    <property type="project" value="UniProtKB-UniRule"/>
</dbReference>
<gene>
    <name evidence="9" type="primary">pcrB</name>
    <name evidence="10" type="ORF">PSTEL_24405</name>
</gene>
<comment type="similarity">
    <text evidence="9">Belongs to the GGGP/HepGP synthase family. Group I subfamily.</text>
</comment>
<evidence type="ECO:0000256" key="9">
    <source>
        <dbReference type="HAMAP-Rule" id="MF_00112"/>
    </source>
</evidence>
<dbReference type="AlphaFoldDB" id="A0A089NA97"/>
<comment type="pathway">
    <text evidence="9">Membrane lipid metabolism; glycerophospholipid metabolism.</text>
</comment>
<evidence type="ECO:0000256" key="8">
    <source>
        <dbReference type="ARBA" id="ARBA00048318"/>
    </source>
</evidence>
<evidence type="ECO:0000313" key="10">
    <source>
        <dbReference type="EMBL" id="AIQ65779.1"/>
    </source>
</evidence>
<dbReference type="InterPro" id="IPR039074">
    <property type="entry name" value="GGGP/HepGP_synthase_I"/>
</dbReference>
<dbReference type="GO" id="GO:0046474">
    <property type="term" value="P:glycerophospholipid biosynthetic process"/>
    <property type="evidence" value="ECO:0007669"/>
    <property type="project" value="UniProtKB-UniRule"/>
</dbReference>
<keyword evidence="6 9" id="KW-0594">Phospholipid biosynthesis</keyword>
<dbReference type="STRING" id="169760.PSTEL_24405"/>
<dbReference type="HOGENOM" id="CLU_095211_0_0_9"/>
<comment type="caution">
    <text evidence="9">Lacks conserved residue(s) required for the propagation of feature annotation.</text>
</comment>
<dbReference type="InterPro" id="IPR038597">
    <property type="entry name" value="GGGP/HepGP_synthase_sf"/>
</dbReference>
<dbReference type="EC" id="2.5.1.n9" evidence="9"/>
<keyword evidence="3 9" id="KW-0479">Metal-binding</keyword>
<dbReference type="PANTHER" id="PTHR40029:SF2">
    <property type="entry name" value="HEPTAPRENYLGLYCERYL PHOSPHATE SYNTHASE"/>
    <property type="match status" value="1"/>
</dbReference>
<sequence>MNTARQMIETWQHVFKLDPDRTIGERELEAVCQSGTNAILVGGSSGLTYDNTAELLERISRYKITCALEVSDLAAVVPGFDLYLIPMVLNTPDPAWIVGQHRAAIERYADFIPWESLIAEGYIVLNEHSTVARVTHAETSLTPEAAAACGHIADKLMSLPVVYLEYSGRFGDLETMAAVREAVGHARLFYGGGIAGAEDAARAAGLADTIIVGNIVYQDLDRALSTVGAVKARSV</sequence>
<comment type="function">
    <text evidence="9">Prenyltransferase that catalyzes in vivo the transfer of the heptaprenyl moiety of heptaprenyl pyrophosphate (HepPP; 35 carbon atoms) to the C3 hydroxyl of sn-glycerol-1-phosphate (G1P), producing heptaprenylglyceryl phosphate (HepGP). This reaction is an ether-bond-formation step in the biosynthesis of archaea-type G1P-based membrane lipids found in Bacillales.</text>
</comment>
<dbReference type="PANTHER" id="PTHR40029">
    <property type="match status" value="1"/>
</dbReference>
<evidence type="ECO:0000256" key="2">
    <source>
        <dbReference type="ARBA" id="ARBA00022679"/>
    </source>
</evidence>
<reference evidence="10 11" key="1">
    <citation type="submission" date="2014-08" db="EMBL/GenBank/DDBJ databases">
        <title>Comparative genomics of the Paenibacillus odorifer group.</title>
        <authorList>
            <person name="den Bakker H.C."/>
            <person name="Tsai Y.-C."/>
            <person name="Martin N."/>
            <person name="Korlach J."/>
            <person name="Wiedmann M."/>
        </authorList>
    </citation>
    <scope>NUCLEOTIDE SEQUENCE [LARGE SCALE GENOMIC DNA]</scope>
    <source>
        <strain evidence="10 11">DSM 14472</strain>
    </source>
</reference>
<dbReference type="Gene3D" id="3.20.20.390">
    <property type="entry name" value="FMN-linked oxidoreductases"/>
    <property type="match status" value="1"/>
</dbReference>
<evidence type="ECO:0000256" key="7">
    <source>
        <dbReference type="ARBA" id="ARBA00023264"/>
    </source>
</evidence>
<keyword evidence="1 9" id="KW-0444">Lipid biosynthesis</keyword>
<comment type="catalytic activity">
    <reaction evidence="8 9">
        <text>sn-glycerol 1-phosphate + all-trans-heptaprenyl diphosphate = 3-heptaprenyl-sn-glycero-1-phosphate + diphosphate</text>
        <dbReference type="Rhea" id="RHEA:33495"/>
        <dbReference type="ChEBI" id="CHEBI:33019"/>
        <dbReference type="ChEBI" id="CHEBI:57685"/>
        <dbReference type="ChEBI" id="CHEBI:58206"/>
        <dbReference type="ChEBI" id="CHEBI:64781"/>
        <dbReference type="EC" id="2.5.1.n9"/>
    </reaction>
</comment>
<dbReference type="NCBIfam" id="TIGR01768">
    <property type="entry name" value="GGGP-family"/>
    <property type="match status" value="1"/>
</dbReference>
<accession>A0A089NA97</accession>
<keyword evidence="4 9" id="KW-0460">Magnesium</keyword>
<name>A0A089NA97_9BACL</name>
<dbReference type="OrthoDB" id="2381757at2"/>
<dbReference type="HAMAP" id="MF_00112">
    <property type="entry name" value="GGGP_HepGP_synthase"/>
    <property type="match status" value="1"/>
</dbReference>
<protein>
    <recommendedName>
        <fullName evidence="9">Heptaprenylglyceryl phosphate synthase</fullName>
        <shortName evidence="9">HepGP synthase</shortName>
        <ecNumber evidence="9">2.5.1.n9</ecNumber>
    </recommendedName>
    <alternativeName>
        <fullName evidence="9">Glycerol-1-phosphate heptaprenyltransferase</fullName>
    </alternativeName>
</protein>
<dbReference type="SUPFAM" id="SSF51395">
    <property type="entry name" value="FMN-linked oxidoreductases"/>
    <property type="match status" value="1"/>
</dbReference>
<evidence type="ECO:0000256" key="6">
    <source>
        <dbReference type="ARBA" id="ARBA00023209"/>
    </source>
</evidence>
<dbReference type="KEGG" id="pste:PSTEL_24405"/>
<comment type="subunit">
    <text evidence="9">Homodimer.</text>
</comment>
<keyword evidence="5 9" id="KW-0443">Lipid metabolism</keyword>
<feature type="binding site" evidence="9">
    <location>
        <position position="44"/>
    </location>
    <ligand>
        <name>Mg(2+)</name>
        <dbReference type="ChEBI" id="CHEBI:18420"/>
    </ligand>
</feature>